<dbReference type="Pfam" id="PF01189">
    <property type="entry name" value="Methyltr_RsmB-F"/>
    <property type="match status" value="1"/>
</dbReference>
<evidence type="ECO:0000313" key="9">
    <source>
        <dbReference type="EMBL" id="NYI68595.1"/>
    </source>
</evidence>
<evidence type="ECO:0000256" key="2">
    <source>
        <dbReference type="ARBA" id="ARBA00022603"/>
    </source>
</evidence>
<reference evidence="9 10" key="1">
    <citation type="submission" date="2020-07" db="EMBL/GenBank/DDBJ databases">
        <title>Sequencing the genomes of 1000 actinobacteria strains.</title>
        <authorList>
            <person name="Klenk H.-P."/>
        </authorList>
    </citation>
    <scope>NUCLEOTIDE SEQUENCE [LARGE SCALE GENOMIC DNA]</scope>
    <source>
        <strain evidence="9 10">DSM 26341</strain>
    </source>
</reference>
<evidence type="ECO:0000256" key="3">
    <source>
        <dbReference type="ARBA" id="ARBA00022679"/>
    </source>
</evidence>
<accession>A0A7Z0D499</accession>
<evidence type="ECO:0000256" key="7">
    <source>
        <dbReference type="SAM" id="MobiDB-lite"/>
    </source>
</evidence>
<keyword evidence="3 6" id="KW-0808">Transferase</keyword>
<dbReference type="GO" id="GO:0006355">
    <property type="term" value="P:regulation of DNA-templated transcription"/>
    <property type="evidence" value="ECO:0007669"/>
    <property type="project" value="InterPro"/>
</dbReference>
<evidence type="ECO:0000256" key="6">
    <source>
        <dbReference type="PROSITE-ProRule" id="PRU01023"/>
    </source>
</evidence>
<dbReference type="InterPro" id="IPR001678">
    <property type="entry name" value="MeTrfase_RsmB-F_NOP2_dom"/>
</dbReference>
<dbReference type="AlphaFoldDB" id="A0A7Z0D499"/>
<name>A0A7Z0D499_9MICO</name>
<dbReference type="PRINTS" id="PR02008">
    <property type="entry name" value="RCMTFAMILY"/>
</dbReference>
<dbReference type="PANTHER" id="PTHR22807:SF53">
    <property type="entry name" value="RIBOSOMAL RNA SMALL SUBUNIT METHYLTRANSFERASE B-RELATED"/>
    <property type="match status" value="1"/>
</dbReference>
<dbReference type="RefSeq" id="WP_179428922.1">
    <property type="nucleotide sequence ID" value="NZ_JACBZP010000001.1"/>
</dbReference>
<feature type="binding site" evidence="6">
    <location>
        <position position="308"/>
    </location>
    <ligand>
        <name>S-adenosyl-L-methionine</name>
        <dbReference type="ChEBI" id="CHEBI:59789"/>
    </ligand>
</feature>
<dbReference type="InterPro" id="IPR049560">
    <property type="entry name" value="MeTrfase_RsmB-F_NOP2_cat"/>
</dbReference>
<feature type="binding site" evidence="6">
    <location>
        <position position="352"/>
    </location>
    <ligand>
        <name>S-adenosyl-L-methionine</name>
        <dbReference type="ChEBI" id="CHEBI:59789"/>
    </ligand>
</feature>
<dbReference type="GO" id="GO:0003723">
    <property type="term" value="F:RNA binding"/>
    <property type="evidence" value="ECO:0007669"/>
    <property type="project" value="UniProtKB-UniRule"/>
</dbReference>
<feature type="domain" description="SAM-dependent MTase RsmB/NOP-type" evidence="8">
    <location>
        <begin position="177"/>
        <end position="475"/>
    </location>
</feature>
<dbReference type="InterPro" id="IPR006027">
    <property type="entry name" value="NusB_RsmB_TIM44"/>
</dbReference>
<dbReference type="InterPro" id="IPR029063">
    <property type="entry name" value="SAM-dependent_MTases_sf"/>
</dbReference>
<dbReference type="InterPro" id="IPR035926">
    <property type="entry name" value="NusB-like_sf"/>
</dbReference>
<feature type="binding site" evidence="6">
    <location>
        <position position="334"/>
    </location>
    <ligand>
        <name>S-adenosyl-L-methionine</name>
        <dbReference type="ChEBI" id="CHEBI:59789"/>
    </ligand>
</feature>
<evidence type="ECO:0000256" key="1">
    <source>
        <dbReference type="ARBA" id="ARBA00007494"/>
    </source>
</evidence>
<comment type="similarity">
    <text evidence="1 6">Belongs to the class I-like SAM-binding methyltransferase superfamily. RsmB/NOP family.</text>
</comment>
<dbReference type="EC" id="2.1.1.176" evidence="9"/>
<protein>
    <submittedName>
        <fullName evidence="9">16S rRNA (Cytosine967-C5)-methyltransferase</fullName>
        <ecNumber evidence="9">2.1.1.176</ecNumber>
    </submittedName>
</protein>
<evidence type="ECO:0000259" key="8">
    <source>
        <dbReference type="PROSITE" id="PS51686"/>
    </source>
</evidence>
<dbReference type="PROSITE" id="PS51686">
    <property type="entry name" value="SAM_MT_RSMB_NOP"/>
    <property type="match status" value="1"/>
</dbReference>
<dbReference type="Proteomes" id="UP000539111">
    <property type="component" value="Unassembled WGS sequence"/>
</dbReference>
<evidence type="ECO:0000313" key="10">
    <source>
        <dbReference type="Proteomes" id="UP000539111"/>
    </source>
</evidence>
<gene>
    <name evidence="9" type="ORF">BJY26_002901</name>
</gene>
<dbReference type="GO" id="GO:0001510">
    <property type="term" value="P:RNA methylation"/>
    <property type="evidence" value="ECO:0007669"/>
    <property type="project" value="InterPro"/>
</dbReference>
<sequence>MTQRPHYHGRSETAPSRRTKRADLPRATAYSVLRAVTEDDAYANLILPGRLTGARLKGRDAAFATELAYGTLRGQGLYDAVIAQCTDRPTDKIEPAVLDVLRMGAHQLLHMRVGAHAAVDSSVALVRENVSVGASKFANAVLRRISEADTETWNQRITDGLTGNARSAVMFSHPEWIVRGLRQALIAHGRSADELEELLDADNTPARPALTALPGLSTPAELADGGAEPGRWSPLAAVVASGAPGDFSQVRAGTARVQDEGSQLVTLAMLHPDTPDERWLDLCAGPGGKAALLAASAARRGASLTAVEVSRHRAALVAGALDPVPGDSEVVTADGRRIGSEQPEAFDRVLVDVPCTGLGALRRRPEARWRRRPADIASLGPLQRELLDSAVAATRPGGVIAFTTCSPHPAETLAVLDDVVTAHPGLSVLDAPAVLDAVVGRDVGAASRKTGDGRAAQLWPHLHGTDGMFLALLQK</sequence>
<comment type="caution">
    <text evidence="9">The sequence shown here is derived from an EMBL/GenBank/DDBJ whole genome shotgun (WGS) entry which is preliminary data.</text>
</comment>
<keyword evidence="4 6" id="KW-0949">S-adenosyl-L-methionine</keyword>
<dbReference type="PANTHER" id="PTHR22807">
    <property type="entry name" value="NOP2 YEAST -RELATED NOL1/NOP2/FMU SUN DOMAIN-CONTAINING"/>
    <property type="match status" value="1"/>
</dbReference>
<organism evidence="9 10">
    <name type="scientific">Spelaeicoccus albus</name>
    <dbReference type="NCBI Taxonomy" id="1280376"/>
    <lineage>
        <taxon>Bacteria</taxon>
        <taxon>Bacillati</taxon>
        <taxon>Actinomycetota</taxon>
        <taxon>Actinomycetes</taxon>
        <taxon>Micrococcales</taxon>
        <taxon>Brevibacteriaceae</taxon>
        <taxon>Spelaeicoccus</taxon>
    </lineage>
</organism>
<keyword evidence="2 6" id="KW-0489">Methyltransferase</keyword>
<feature type="binding site" evidence="6">
    <location>
        <begin position="283"/>
        <end position="289"/>
    </location>
    <ligand>
        <name>S-adenosyl-L-methionine</name>
        <dbReference type="ChEBI" id="CHEBI:59789"/>
    </ligand>
</feature>
<dbReference type="PROSITE" id="PS01153">
    <property type="entry name" value="NOL1_NOP2_SUN"/>
    <property type="match status" value="1"/>
</dbReference>
<dbReference type="SUPFAM" id="SSF53335">
    <property type="entry name" value="S-adenosyl-L-methionine-dependent methyltransferases"/>
    <property type="match status" value="1"/>
</dbReference>
<dbReference type="Gene3D" id="1.10.940.10">
    <property type="entry name" value="NusB-like"/>
    <property type="match status" value="1"/>
</dbReference>
<dbReference type="Gene3D" id="3.40.50.150">
    <property type="entry name" value="Vaccinia Virus protein VP39"/>
    <property type="match status" value="1"/>
</dbReference>
<feature type="active site" description="Nucleophile" evidence="6">
    <location>
        <position position="405"/>
    </location>
</feature>
<dbReference type="Pfam" id="PF01029">
    <property type="entry name" value="NusB"/>
    <property type="match status" value="1"/>
</dbReference>
<dbReference type="GO" id="GO:0008173">
    <property type="term" value="F:RNA methyltransferase activity"/>
    <property type="evidence" value="ECO:0007669"/>
    <property type="project" value="InterPro"/>
</dbReference>
<dbReference type="CDD" id="cd02440">
    <property type="entry name" value="AdoMet_MTases"/>
    <property type="match status" value="1"/>
</dbReference>
<keyword evidence="5 6" id="KW-0694">RNA-binding</keyword>
<dbReference type="SUPFAM" id="SSF48013">
    <property type="entry name" value="NusB-like"/>
    <property type="match status" value="1"/>
</dbReference>
<proteinExistence type="inferred from homology"/>
<keyword evidence="10" id="KW-1185">Reference proteome</keyword>
<evidence type="ECO:0000256" key="5">
    <source>
        <dbReference type="ARBA" id="ARBA00022884"/>
    </source>
</evidence>
<feature type="region of interest" description="Disordered" evidence="7">
    <location>
        <begin position="1"/>
        <end position="23"/>
    </location>
</feature>
<dbReference type="EMBL" id="JACBZP010000001">
    <property type="protein sequence ID" value="NYI68595.1"/>
    <property type="molecule type" value="Genomic_DNA"/>
</dbReference>
<dbReference type="InterPro" id="IPR018314">
    <property type="entry name" value="RsmB/NOL1/NOP2-like_CS"/>
</dbReference>
<dbReference type="InterPro" id="IPR023267">
    <property type="entry name" value="RCMT"/>
</dbReference>
<evidence type="ECO:0000256" key="4">
    <source>
        <dbReference type="ARBA" id="ARBA00022691"/>
    </source>
</evidence>